<feature type="compositionally biased region" description="Basic and acidic residues" evidence="2">
    <location>
        <begin position="10"/>
        <end position="24"/>
    </location>
</feature>
<keyword evidence="3" id="KW-0812">Transmembrane</keyword>
<feature type="transmembrane region" description="Helical" evidence="3">
    <location>
        <begin position="101"/>
        <end position="124"/>
    </location>
</feature>
<dbReference type="KEGG" id="taw:EI545_11730"/>
<keyword evidence="4" id="KW-0282">Flagellum</keyword>
<dbReference type="InterPro" id="IPR006135">
    <property type="entry name" value="T3SS_substrate_exporter"/>
</dbReference>
<dbReference type="GO" id="GO:0009306">
    <property type="term" value="P:protein secretion"/>
    <property type="evidence" value="ECO:0007669"/>
    <property type="project" value="InterPro"/>
</dbReference>
<dbReference type="PANTHER" id="PTHR30531">
    <property type="entry name" value="FLAGELLAR BIOSYNTHETIC PROTEIN FLHB"/>
    <property type="match status" value="1"/>
</dbReference>
<dbReference type="GO" id="GO:0005886">
    <property type="term" value="C:plasma membrane"/>
    <property type="evidence" value="ECO:0007669"/>
    <property type="project" value="TreeGrafter"/>
</dbReference>
<feature type="transmembrane region" description="Helical" evidence="3">
    <location>
        <begin position="156"/>
        <end position="180"/>
    </location>
</feature>
<keyword evidence="4" id="KW-0969">Cilium</keyword>
<sequence>MSGEDDENTDKEHDASPQKLVEARKRGDIPRSPDLLMAASIAGLLLALISMGGWAVQRAGTSGMVVLDQADRLSRLMTTGASGPLGGILIGFAGPPLALMLFPPVVVLVVVVATRGFLVTLANLAPKLSRVSPIATAKHKFGAEGLVEFAKSTAKLGIVSAILYVFLVSRLEDILATIYLSPALSTMVLSQLTLEFLFILMLVAVALGGVDYLWQVHLHRQRNRMSRKELMDEFKESEGDPYLKSARRQKAQDVATNRMLSDVATADVVVVNPTHFAVALRWDRSKGGAPVCVAKGVDEIAAVIRARAAEHGIPVHSDPPTARALHATVELGQEIRAEHYRAVAAAIRFADAMRRKARKR</sequence>
<dbReference type="Pfam" id="PF01312">
    <property type="entry name" value="Bac_export_2"/>
    <property type="match status" value="1"/>
</dbReference>
<dbReference type="RefSeq" id="WP_125325647.1">
    <property type="nucleotide sequence ID" value="NZ_CP034328.1"/>
</dbReference>
<gene>
    <name evidence="4" type="ORF">EI545_11730</name>
</gene>
<dbReference type="PRINTS" id="PR00950">
    <property type="entry name" value="TYPE3IMSPROT"/>
</dbReference>
<evidence type="ECO:0000256" key="2">
    <source>
        <dbReference type="SAM" id="MobiDB-lite"/>
    </source>
</evidence>
<dbReference type="InterPro" id="IPR029025">
    <property type="entry name" value="T3SS_substrate_exporter_C"/>
</dbReference>
<comment type="similarity">
    <text evidence="1">Belongs to the type III secretion exporter family.</text>
</comment>
<reference evidence="4 5" key="1">
    <citation type="submission" date="2018-12" db="EMBL/GenBank/DDBJ databases">
        <title>Complete genome sequencing of Tabrizicola sp. K13M18.</title>
        <authorList>
            <person name="Bae J.-W."/>
        </authorList>
    </citation>
    <scope>NUCLEOTIDE SEQUENCE [LARGE SCALE GENOMIC DNA]</scope>
    <source>
        <strain evidence="4 5">K13M18</strain>
    </source>
</reference>
<dbReference type="Proteomes" id="UP000282002">
    <property type="component" value="Chromosome"/>
</dbReference>
<evidence type="ECO:0000256" key="1">
    <source>
        <dbReference type="ARBA" id="ARBA00010690"/>
    </source>
</evidence>
<accession>A0A3S8U6Z2</accession>
<dbReference type="Gene3D" id="6.10.250.2080">
    <property type="match status" value="1"/>
</dbReference>
<proteinExistence type="inferred from homology"/>
<evidence type="ECO:0000256" key="3">
    <source>
        <dbReference type="SAM" id="Phobius"/>
    </source>
</evidence>
<keyword evidence="4" id="KW-0966">Cell projection</keyword>
<keyword evidence="3" id="KW-0472">Membrane</keyword>
<dbReference type="OrthoDB" id="9807950at2"/>
<evidence type="ECO:0000313" key="4">
    <source>
        <dbReference type="EMBL" id="AZL59452.1"/>
    </source>
</evidence>
<feature type="transmembrane region" description="Helical" evidence="3">
    <location>
        <begin position="35"/>
        <end position="56"/>
    </location>
</feature>
<dbReference type="AlphaFoldDB" id="A0A3S8U6Z2"/>
<feature type="region of interest" description="Disordered" evidence="2">
    <location>
        <begin position="1"/>
        <end position="24"/>
    </location>
</feature>
<dbReference type="PANTHER" id="PTHR30531:SF12">
    <property type="entry name" value="FLAGELLAR BIOSYNTHETIC PROTEIN FLHB"/>
    <property type="match status" value="1"/>
</dbReference>
<keyword evidence="5" id="KW-1185">Reference proteome</keyword>
<keyword evidence="3" id="KW-1133">Transmembrane helix</keyword>
<protein>
    <submittedName>
        <fullName evidence="4">Flagellar biosynthesis protein FlhB</fullName>
    </submittedName>
</protein>
<organism evidence="4 5">
    <name type="scientific">Tabrizicola piscis</name>
    <dbReference type="NCBI Taxonomy" id="2494374"/>
    <lineage>
        <taxon>Bacteria</taxon>
        <taxon>Pseudomonadati</taxon>
        <taxon>Pseudomonadota</taxon>
        <taxon>Alphaproteobacteria</taxon>
        <taxon>Rhodobacterales</taxon>
        <taxon>Paracoccaceae</taxon>
        <taxon>Tabrizicola</taxon>
    </lineage>
</organism>
<feature type="transmembrane region" description="Helical" evidence="3">
    <location>
        <begin position="192"/>
        <end position="214"/>
    </location>
</feature>
<name>A0A3S8U6Z2_9RHOB</name>
<dbReference type="EMBL" id="CP034328">
    <property type="protein sequence ID" value="AZL59452.1"/>
    <property type="molecule type" value="Genomic_DNA"/>
</dbReference>
<evidence type="ECO:0000313" key="5">
    <source>
        <dbReference type="Proteomes" id="UP000282002"/>
    </source>
</evidence>
<dbReference type="Gene3D" id="3.40.1690.10">
    <property type="entry name" value="secretion proteins EscU"/>
    <property type="match status" value="1"/>
</dbReference>
<dbReference type="SUPFAM" id="SSF160544">
    <property type="entry name" value="EscU C-terminal domain-like"/>
    <property type="match status" value="1"/>
</dbReference>